<dbReference type="InterPro" id="IPR051373">
    <property type="entry name" value="Lin-28_RNA-binding"/>
</dbReference>
<feature type="non-terminal residue" evidence="6">
    <location>
        <position position="1"/>
    </location>
</feature>
<accession>A0A8K0GFB1</accession>
<dbReference type="GO" id="GO:0031054">
    <property type="term" value="P:pre-miRNA processing"/>
    <property type="evidence" value="ECO:0007669"/>
    <property type="project" value="TreeGrafter"/>
</dbReference>
<dbReference type="OrthoDB" id="422005at2759"/>
<proteinExistence type="inferred from homology"/>
<feature type="compositionally biased region" description="Polar residues" evidence="4">
    <location>
        <begin position="131"/>
        <end position="141"/>
    </location>
</feature>
<comment type="subcellular location">
    <subcellularLocation>
        <location evidence="1">Cytoplasm</location>
    </subcellularLocation>
</comment>
<evidence type="ECO:0000256" key="2">
    <source>
        <dbReference type="ARBA" id="ARBA00008840"/>
    </source>
</evidence>
<dbReference type="SUPFAM" id="SSF57756">
    <property type="entry name" value="Retrovirus zinc finger-like domains"/>
    <property type="match status" value="1"/>
</dbReference>
<comment type="caution">
    <text evidence="6">The sequence shown here is derived from an EMBL/GenBank/DDBJ whole genome shotgun (WGS) entry which is preliminary data.</text>
</comment>
<evidence type="ECO:0000256" key="3">
    <source>
        <dbReference type="ARBA" id="ARBA00022490"/>
    </source>
</evidence>
<dbReference type="EMBL" id="VTPC01001265">
    <property type="protein sequence ID" value="KAF2902535.1"/>
    <property type="molecule type" value="Genomic_DNA"/>
</dbReference>
<evidence type="ECO:0000259" key="5">
    <source>
        <dbReference type="SMART" id="SM00343"/>
    </source>
</evidence>
<dbReference type="InterPro" id="IPR036875">
    <property type="entry name" value="Znf_CCHC_sf"/>
</dbReference>
<evidence type="ECO:0000256" key="4">
    <source>
        <dbReference type="SAM" id="MobiDB-lite"/>
    </source>
</evidence>
<feature type="compositionally biased region" description="Basic and acidic residues" evidence="4">
    <location>
        <begin position="121"/>
        <end position="130"/>
    </location>
</feature>
<dbReference type="PANTHER" id="PTHR46109:SF1">
    <property type="entry name" value="PROTEIN LIN-28 HOMOLOG"/>
    <property type="match status" value="1"/>
</dbReference>
<feature type="domain" description="CCHC-type" evidence="5">
    <location>
        <begin position="90"/>
        <end position="106"/>
    </location>
</feature>
<dbReference type="Gene3D" id="2.40.50.140">
    <property type="entry name" value="Nucleic acid-binding proteins"/>
    <property type="match status" value="1"/>
</dbReference>
<organism evidence="6 7">
    <name type="scientific">Ignelater luminosus</name>
    <name type="common">Cucubano</name>
    <name type="synonym">Pyrophorus luminosus</name>
    <dbReference type="NCBI Taxonomy" id="2038154"/>
    <lineage>
        <taxon>Eukaryota</taxon>
        <taxon>Metazoa</taxon>
        <taxon>Ecdysozoa</taxon>
        <taxon>Arthropoda</taxon>
        <taxon>Hexapoda</taxon>
        <taxon>Insecta</taxon>
        <taxon>Pterygota</taxon>
        <taxon>Neoptera</taxon>
        <taxon>Endopterygota</taxon>
        <taxon>Coleoptera</taxon>
        <taxon>Polyphaga</taxon>
        <taxon>Elateriformia</taxon>
        <taxon>Elateroidea</taxon>
        <taxon>Elateridae</taxon>
        <taxon>Agrypninae</taxon>
        <taxon>Pyrophorini</taxon>
        <taxon>Ignelater</taxon>
    </lineage>
</organism>
<dbReference type="InterPro" id="IPR012340">
    <property type="entry name" value="NA-bd_OB-fold"/>
</dbReference>
<dbReference type="InterPro" id="IPR001878">
    <property type="entry name" value="Znf_CCHC"/>
</dbReference>
<dbReference type="AlphaFoldDB" id="A0A8K0GFB1"/>
<dbReference type="GO" id="GO:0005737">
    <property type="term" value="C:cytoplasm"/>
    <property type="evidence" value="ECO:0007669"/>
    <property type="project" value="UniProtKB-SubCell"/>
</dbReference>
<name>A0A8K0GFB1_IGNLU</name>
<reference evidence="6" key="1">
    <citation type="submission" date="2019-08" db="EMBL/GenBank/DDBJ databases">
        <title>The genome of the North American firefly Photinus pyralis.</title>
        <authorList>
            <consortium name="Photinus pyralis genome working group"/>
            <person name="Fallon T.R."/>
            <person name="Sander Lower S.E."/>
            <person name="Weng J.-K."/>
        </authorList>
    </citation>
    <scope>NUCLEOTIDE SEQUENCE</scope>
    <source>
        <strain evidence="6">TRF0915ILg1</strain>
        <tissue evidence="6">Whole body</tissue>
    </source>
</reference>
<dbReference type="Gene3D" id="4.10.60.10">
    <property type="entry name" value="Zinc finger, CCHC-type"/>
    <property type="match status" value="1"/>
</dbReference>
<evidence type="ECO:0000313" key="7">
    <source>
        <dbReference type="Proteomes" id="UP000801492"/>
    </source>
</evidence>
<dbReference type="Pfam" id="PF00098">
    <property type="entry name" value="zf-CCHC"/>
    <property type="match status" value="1"/>
</dbReference>
<dbReference type="Proteomes" id="UP000801492">
    <property type="component" value="Unassembled WGS sequence"/>
</dbReference>
<dbReference type="PANTHER" id="PTHR46109">
    <property type="entry name" value="PROTEIN LIN-28"/>
    <property type="match status" value="1"/>
</dbReference>
<protein>
    <recommendedName>
        <fullName evidence="5">CCHC-type domain-containing protein</fullName>
    </recommendedName>
</protein>
<dbReference type="SMART" id="SM00343">
    <property type="entry name" value="ZnF_C2HC"/>
    <property type="match status" value="2"/>
</dbReference>
<dbReference type="GO" id="GO:0008270">
    <property type="term" value="F:zinc ion binding"/>
    <property type="evidence" value="ECO:0007669"/>
    <property type="project" value="InterPro"/>
</dbReference>
<evidence type="ECO:0000256" key="1">
    <source>
        <dbReference type="ARBA" id="ARBA00004496"/>
    </source>
</evidence>
<keyword evidence="7" id="KW-1185">Reference proteome</keyword>
<dbReference type="GO" id="GO:0003729">
    <property type="term" value="F:mRNA binding"/>
    <property type="evidence" value="ECO:0007669"/>
    <property type="project" value="TreeGrafter"/>
</dbReference>
<dbReference type="GO" id="GO:0005634">
    <property type="term" value="C:nucleus"/>
    <property type="evidence" value="ECO:0007669"/>
    <property type="project" value="TreeGrafter"/>
</dbReference>
<evidence type="ECO:0000313" key="6">
    <source>
        <dbReference type="EMBL" id="KAF2902535.1"/>
    </source>
</evidence>
<comment type="similarity">
    <text evidence="2">Belongs to the lin-28 family.</text>
</comment>
<sequence>VVTICFLLQSVIQMTGFRSLDDEEEVEFECKISDKGLEATRVTGPNNTNCRGSHRRPGTKRFFRKIRCYNCGEFANHIAAKCTLGPQPKRCHHCKSEDHLIADCPSRTERQRSPQHASESQQDRGGKETGDTSASSSAPVE</sequence>
<dbReference type="Pfam" id="PF00313">
    <property type="entry name" value="CSD"/>
    <property type="match status" value="1"/>
</dbReference>
<keyword evidence="3" id="KW-0963">Cytoplasm</keyword>
<dbReference type="InterPro" id="IPR002059">
    <property type="entry name" value="CSP_DNA-bd"/>
</dbReference>
<feature type="region of interest" description="Disordered" evidence="4">
    <location>
        <begin position="105"/>
        <end position="141"/>
    </location>
</feature>
<feature type="domain" description="CCHC-type" evidence="5">
    <location>
        <begin position="67"/>
        <end position="84"/>
    </location>
</feature>
<gene>
    <name evidence="6" type="ORF">ILUMI_03652</name>
</gene>